<evidence type="ECO:0000313" key="8">
    <source>
        <dbReference type="EMBL" id="MFB5267599.1"/>
    </source>
</evidence>
<evidence type="ECO:0000256" key="5">
    <source>
        <dbReference type="ARBA" id="ARBA00022840"/>
    </source>
</evidence>
<dbReference type="PANTHER" id="PTHR46566:SF2">
    <property type="entry name" value="ATP-DEPENDENT 6-PHOSPHOFRUCTOKINASE ISOZYME 2"/>
    <property type="match status" value="1"/>
</dbReference>
<dbReference type="PIRSF" id="PIRSF000535">
    <property type="entry name" value="1PFK/6PFK/LacC"/>
    <property type="match status" value="1"/>
</dbReference>
<gene>
    <name evidence="8" type="ORF">ACE41H_12520</name>
</gene>
<evidence type="ECO:0000256" key="4">
    <source>
        <dbReference type="ARBA" id="ARBA00022777"/>
    </source>
</evidence>
<evidence type="ECO:0000313" key="9">
    <source>
        <dbReference type="Proteomes" id="UP001580346"/>
    </source>
</evidence>
<protein>
    <recommendedName>
        <fullName evidence="6">Tagatose-6-phosphate kinase</fullName>
        <ecNumber evidence="6">2.7.1.144</ecNumber>
    </recommendedName>
</protein>
<comment type="caution">
    <text evidence="8">The sequence shown here is derived from an EMBL/GenBank/DDBJ whole genome shotgun (WGS) entry which is preliminary data.</text>
</comment>
<dbReference type="NCBIfam" id="TIGR03168">
    <property type="entry name" value="1-PFK"/>
    <property type="match status" value="1"/>
</dbReference>
<dbReference type="Pfam" id="PF00294">
    <property type="entry name" value="PfkB"/>
    <property type="match status" value="1"/>
</dbReference>
<keyword evidence="6" id="KW-0423">Lactose metabolism</keyword>
<keyword evidence="4" id="KW-0418">Kinase</keyword>
<evidence type="ECO:0000256" key="1">
    <source>
        <dbReference type="ARBA" id="ARBA00005380"/>
    </source>
</evidence>
<dbReference type="Gene3D" id="3.40.1190.20">
    <property type="match status" value="1"/>
</dbReference>
<comment type="similarity">
    <text evidence="6">Belongs to the carbohydrate kinase PfkB family. LacC subfamily.</text>
</comment>
<organism evidence="8 9">
    <name type="scientific">Paenibacillus enshidis</name>
    <dbReference type="NCBI Taxonomy" id="1458439"/>
    <lineage>
        <taxon>Bacteria</taxon>
        <taxon>Bacillati</taxon>
        <taxon>Bacillota</taxon>
        <taxon>Bacilli</taxon>
        <taxon>Bacillales</taxon>
        <taxon>Paenibacillaceae</taxon>
        <taxon>Paenibacillus</taxon>
    </lineage>
</organism>
<dbReference type="EMBL" id="JBHHMI010000009">
    <property type="protein sequence ID" value="MFB5267599.1"/>
    <property type="molecule type" value="Genomic_DNA"/>
</dbReference>
<feature type="domain" description="Carbohydrate kinase PfkB" evidence="7">
    <location>
        <begin position="9"/>
        <end position="299"/>
    </location>
</feature>
<proteinExistence type="inferred from homology"/>
<evidence type="ECO:0000256" key="6">
    <source>
        <dbReference type="PIRNR" id="PIRNR000535"/>
    </source>
</evidence>
<reference evidence="8 9" key="1">
    <citation type="submission" date="2024-09" db="EMBL/GenBank/DDBJ databases">
        <title>Paenibacillus zeirhizospherea sp. nov., isolated from surface of the maize (Zea mays) roots in a horticulture field, Hungary.</title>
        <authorList>
            <person name="Marton D."/>
            <person name="Farkas M."/>
            <person name="Bedics A."/>
            <person name="Toth E."/>
            <person name="Tancsics A."/>
            <person name="Boka K."/>
            <person name="Maroti G."/>
            <person name="Kriszt B."/>
            <person name="Cserhati M."/>
        </authorList>
    </citation>
    <scope>NUCLEOTIDE SEQUENCE [LARGE SCALE GENOMIC DNA]</scope>
    <source>
        <strain evidence="8 9">KCTC 33519</strain>
    </source>
</reference>
<dbReference type="CDD" id="cd01164">
    <property type="entry name" value="FruK_PfkB_like"/>
    <property type="match status" value="1"/>
</dbReference>
<dbReference type="InterPro" id="IPR017583">
    <property type="entry name" value="Tagatose/fructose_Pkinase"/>
</dbReference>
<keyword evidence="3 6" id="KW-0547">Nucleotide-binding</keyword>
<dbReference type="SUPFAM" id="SSF53613">
    <property type="entry name" value="Ribokinase-like"/>
    <property type="match status" value="1"/>
</dbReference>
<accession>A0ABV5ATR3</accession>
<dbReference type="RefSeq" id="WP_375355601.1">
    <property type="nucleotide sequence ID" value="NZ_JBHHMI010000009.1"/>
</dbReference>
<dbReference type="InterPro" id="IPR011611">
    <property type="entry name" value="PfkB_dom"/>
</dbReference>
<keyword evidence="9" id="KW-1185">Reference proteome</keyword>
<dbReference type="InterPro" id="IPR029056">
    <property type="entry name" value="Ribokinase-like"/>
</dbReference>
<sequence length="321" mass="33718">MITSVTLHAAIDRTYYVDKFSVGQVQRVTRQVDEPGGKGNNVAKVIRQLGGQVTATGIIAGSNGVFIESSLMERGIQTAFVHGPGESRVCLNILDESSGTSTELLGQGAAITETEVEAIKEKVHQLASQSTVVVLSGSLSAGAPEGLYADLIGIVRSTGARAFLDTSGRAFSAVLDATPRLDAMSRHDAMPHFVKPNEEELSGWLGHIPQELSEWTRAAQMLANRGIAEVCVTLGSRGALAILDGAGYLVTPPAIQPVNTVGCGDAFVAGMAYAEERGDSAADRLRTAAAAAAANAMSAKAGDIDYRLFREYEQQVQVTAL</sequence>
<dbReference type="PANTHER" id="PTHR46566">
    <property type="entry name" value="1-PHOSPHOFRUCTOKINASE-RELATED"/>
    <property type="match status" value="1"/>
</dbReference>
<name>A0ABV5ATR3_9BACL</name>
<comment type="similarity">
    <text evidence="1">Belongs to the carbohydrate kinase pfkB family.</text>
</comment>
<evidence type="ECO:0000256" key="2">
    <source>
        <dbReference type="ARBA" id="ARBA00022679"/>
    </source>
</evidence>
<evidence type="ECO:0000256" key="3">
    <source>
        <dbReference type="ARBA" id="ARBA00022741"/>
    </source>
</evidence>
<evidence type="ECO:0000259" key="7">
    <source>
        <dbReference type="Pfam" id="PF00294"/>
    </source>
</evidence>
<comment type="pathway">
    <text evidence="6">Carbohydrate metabolism; D-tagatose 6-phosphate degradation; D-glyceraldehyde 3-phosphate and glycerone phosphate from D-tagatose 6-phosphate: step 1/2.</text>
</comment>
<keyword evidence="5 6" id="KW-0067">ATP-binding</keyword>
<comment type="catalytic activity">
    <reaction evidence="6">
        <text>D-tagatofuranose 6-phosphate + ATP = D-tagatofuranose 1,6-bisphosphate + ADP + H(+)</text>
        <dbReference type="Rhea" id="RHEA:12420"/>
        <dbReference type="ChEBI" id="CHEBI:15378"/>
        <dbReference type="ChEBI" id="CHEBI:30616"/>
        <dbReference type="ChEBI" id="CHEBI:58694"/>
        <dbReference type="ChEBI" id="CHEBI:58695"/>
        <dbReference type="ChEBI" id="CHEBI:456216"/>
        <dbReference type="EC" id="2.7.1.144"/>
    </reaction>
</comment>
<dbReference type="EC" id="2.7.1.144" evidence="6"/>
<dbReference type="Proteomes" id="UP001580346">
    <property type="component" value="Unassembled WGS sequence"/>
</dbReference>
<keyword evidence="2 6" id="KW-0808">Transferase</keyword>